<evidence type="ECO:0000256" key="10">
    <source>
        <dbReference type="ARBA" id="ARBA00023136"/>
    </source>
</evidence>
<dbReference type="InterPro" id="IPR003352">
    <property type="entry name" value="PTS_EIIC"/>
</dbReference>
<gene>
    <name evidence="15" type="ORF">ACFSUE_03600</name>
</gene>
<evidence type="ECO:0000256" key="11">
    <source>
        <dbReference type="SAM" id="Phobius"/>
    </source>
</evidence>
<proteinExistence type="predicted"/>
<dbReference type="SUPFAM" id="SSF52794">
    <property type="entry name" value="PTS system IIB component-like"/>
    <property type="match status" value="1"/>
</dbReference>
<comment type="subcellular location">
    <subcellularLocation>
        <location evidence="1">Cell inner membrane</location>
        <topology evidence="1">Multi-pass membrane protein</topology>
    </subcellularLocation>
</comment>
<dbReference type="PANTHER" id="PTHR30505">
    <property type="entry name" value="FRUCTOSE-LIKE PERMEASE"/>
    <property type="match status" value="1"/>
</dbReference>
<keyword evidence="16" id="KW-1185">Reference proteome</keyword>
<dbReference type="InterPro" id="IPR016152">
    <property type="entry name" value="PTrfase/Anion_transptr"/>
</dbReference>
<name>A0ABW5RZS8_9BACL</name>
<feature type="transmembrane region" description="Helical" evidence="11">
    <location>
        <begin position="332"/>
        <end position="356"/>
    </location>
</feature>
<evidence type="ECO:0000256" key="1">
    <source>
        <dbReference type="ARBA" id="ARBA00004429"/>
    </source>
</evidence>
<reference evidence="16" key="1">
    <citation type="journal article" date="2019" name="Int. J. Syst. Evol. Microbiol.">
        <title>The Global Catalogue of Microorganisms (GCM) 10K type strain sequencing project: providing services to taxonomists for standard genome sequencing and annotation.</title>
        <authorList>
            <consortium name="The Broad Institute Genomics Platform"/>
            <consortium name="The Broad Institute Genome Sequencing Center for Infectious Disease"/>
            <person name="Wu L."/>
            <person name="Ma J."/>
        </authorList>
    </citation>
    <scope>NUCLEOTIDE SEQUENCE [LARGE SCALE GENOMIC DNA]</scope>
    <source>
        <strain evidence="16">TISTR 2466</strain>
    </source>
</reference>
<feature type="transmembrane region" description="Helical" evidence="11">
    <location>
        <begin position="432"/>
        <end position="451"/>
    </location>
</feature>
<feature type="transmembrane region" description="Helical" evidence="11">
    <location>
        <begin position="295"/>
        <end position="312"/>
    </location>
</feature>
<dbReference type="PANTHER" id="PTHR30505:SF28">
    <property type="entry name" value="PTS SYSTEM 2-O-ALPHA-MANNOSYL-D-GLYCERATE-SPECIFIC EIIABC COMPONENT"/>
    <property type="match status" value="1"/>
</dbReference>
<evidence type="ECO:0000256" key="7">
    <source>
        <dbReference type="ARBA" id="ARBA00022683"/>
    </source>
</evidence>
<evidence type="ECO:0000256" key="2">
    <source>
        <dbReference type="ARBA" id="ARBA00022448"/>
    </source>
</evidence>
<feature type="domain" description="PTS EIIB type-2" evidence="13">
    <location>
        <begin position="4"/>
        <end position="99"/>
    </location>
</feature>
<feature type="transmembrane region" description="Helical" evidence="11">
    <location>
        <begin position="392"/>
        <end position="412"/>
    </location>
</feature>
<keyword evidence="7" id="KW-0598">Phosphotransferase system</keyword>
<evidence type="ECO:0000313" key="15">
    <source>
        <dbReference type="EMBL" id="MFD2692715.1"/>
    </source>
</evidence>
<dbReference type="InterPro" id="IPR002178">
    <property type="entry name" value="PTS_EIIA_type-2_dom"/>
</dbReference>
<feature type="domain" description="PTS EIIA type-2" evidence="12">
    <location>
        <begin position="487"/>
        <end position="630"/>
    </location>
</feature>
<evidence type="ECO:0000256" key="6">
    <source>
        <dbReference type="ARBA" id="ARBA00022679"/>
    </source>
</evidence>
<keyword evidence="4" id="KW-0597">Phosphoprotein</keyword>
<feature type="transmembrane region" description="Helical" evidence="11">
    <location>
        <begin position="202"/>
        <end position="235"/>
    </location>
</feature>
<dbReference type="CDD" id="cd05569">
    <property type="entry name" value="PTS_IIB_fructose"/>
    <property type="match status" value="1"/>
</dbReference>
<dbReference type="Gene3D" id="3.40.50.2300">
    <property type="match status" value="1"/>
</dbReference>
<comment type="caution">
    <text evidence="15">The sequence shown here is derived from an EMBL/GenBank/DDBJ whole genome shotgun (WGS) entry which is preliminary data.</text>
</comment>
<dbReference type="Proteomes" id="UP001597399">
    <property type="component" value="Unassembled WGS sequence"/>
</dbReference>
<dbReference type="InterPro" id="IPR013014">
    <property type="entry name" value="PTS_EIIC_2"/>
</dbReference>
<dbReference type="Pfam" id="PF02378">
    <property type="entry name" value="PTS_EIIC"/>
    <property type="match status" value="1"/>
</dbReference>
<feature type="transmembrane region" description="Helical" evidence="11">
    <location>
        <begin position="177"/>
        <end position="195"/>
    </location>
</feature>
<keyword evidence="3" id="KW-1003">Cell membrane</keyword>
<dbReference type="EMBL" id="JBHUMQ010000007">
    <property type="protein sequence ID" value="MFD2692715.1"/>
    <property type="molecule type" value="Genomic_DNA"/>
</dbReference>
<keyword evidence="5" id="KW-0762">Sugar transport</keyword>
<keyword evidence="9 11" id="KW-1133">Transmembrane helix</keyword>
<dbReference type="CDD" id="cd00211">
    <property type="entry name" value="PTS_IIA_fru"/>
    <property type="match status" value="1"/>
</dbReference>
<dbReference type="InterPro" id="IPR003501">
    <property type="entry name" value="PTS_EIIB_2/3"/>
</dbReference>
<evidence type="ECO:0000256" key="4">
    <source>
        <dbReference type="ARBA" id="ARBA00022553"/>
    </source>
</evidence>
<keyword evidence="2" id="KW-0813">Transport</keyword>
<keyword evidence="6" id="KW-0808">Transferase</keyword>
<sequence>MTKIIAATGCPTGIAHTFMAKKALEDAAKAKGIEIKVETHGQAGIENGLTPKEIAEADGVIIAADKDVDEDRFAGKRVIKVSVTKGIKEPDKLIDEIVNGSVPLFKSGQAPSGDANVNVEKESLAHKLYVYLMNGVSHMLPVVVAGGVLLAISFMFGINSADPKSNEYNVFAANLNAIGKVGLGLMVPILSAYIAQAIGKRSGLVIGFITGMIAFTSGTGFLGGIVSGFLSGYLILLLEKGLKGLPKQLDGLKSIFLLPVLGGLIGGYAMVLLSSPMTAINEGMMHFLSTMQNQSPLVLGLIVGIMCAFDMGGPVNKAAYVTGVALLGQGNFYFMAGVSAACIAPPIATGFAVLFAGKYFQKEERNAGYVNFLLGSTHITEGAIPFAAKSPFTVIPSLMVGSSIAAVLTYYMKVQVPAPHGGFIVLPIVTHPLLWVLAIFAGALVSGYLIAMDQKHRFNKNLKAAEGDTVQATSAIHEAAPTFAQNTLLSKENIYFEKEIRTKDELFRFIGEKMQAKGIVSDQEHLIEAFQKREKQSSTGMENGFAIPHAQSDAIEKAAMLAVKLDDPITDWQTFDQKPVTFVIAFLIPPKGSEAHLHYLSDTAQKLVDQRVVNALNTATSADQIFALLQ</sequence>
<keyword evidence="10 11" id="KW-0472">Membrane</keyword>
<dbReference type="InterPro" id="IPR006327">
    <property type="entry name" value="PTS_IIC_fruc"/>
</dbReference>
<feature type="domain" description="PTS EIIC type-2" evidence="14">
    <location>
        <begin position="128"/>
        <end position="463"/>
    </location>
</feature>
<dbReference type="NCBIfam" id="TIGR00829">
    <property type="entry name" value="FRU"/>
    <property type="match status" value="1"/>
</dbReference>
<dbReference type="InterPro" id="IPR050864">
    <property type="entry name" value="Bacterial_PTS_Sugar_Transport"/>
</dbReference>
<dbReference type="Pfam" id="PF02302">
    <property type="entry name" value="PTS_IIB"/>
    <property type="match status" value="1"/>
</dbReference>
<evidence type="ECO:0000313" key="16">
    <source>
        <dbReference type="Proteomes" id="UP001597399"/>
    </source>
</evidence>
<dbReference type="PROSITE" id="PS51104">
    <property type="entry name" value="PTS_EIIC_TYPE_2"/>
    <property type="match status" value="1"/>
</dbReference>
<dbReference type="PROSITE" id="PS51094">
    <property type="entry name" value="PTS_EIIA_TYPE_2"/>
    <property type="match status" value="1"/>
</dbReference>
<evidence type="ECO:0000259" key="12">
    <source>
        <dbReference type="PROSITE" id="PS51094"/>
    </source>
</evidence>
<accession>A0ABW5RZS8</accession>
<feature type="transmembrane region" description="Helical" evidence="11">
    <location>
        <begin position="255"/>
        <end position="274"/>
    </location>
</feature>
<dbReference type="Pfam" id="PF00359">
    <property type="entry name" value="PTS_EIIA_2"/>
    <property type="match status" value="1"/>
</dbReference>
<protein>
    <submittedName>
        <fullName evidence="15">Fructose-specific PTS transporter subunit EIIC</fullName>
    </submittedName>
</protein>
<dbReference type="RefSeq" id="WP_253065174.1">
    <property type="nucleotide sequence ID" value="NZ_JAMXWM010000038.1"/>
</dbReference>
<dbReference type="SUPFAM" id="SSF55804">
    <property type="entry name" value="Phoshotransferase/anion transport protein"/>
    <property type="match status" value="1"/>
</dbReference>
<dbReference type="PROSITE" id="PS51099">
    <property type="entry name" value="PTS_EIIB_TYPE_2"/>
    <property type="match status" value="1"/>
</dbReference>
<evidence type="ECO:0000256" key="8">
    <source>
        <dbReference type="ARBA" id="ARBA00022692"/>
    </source>
</evidence>
<keyword evidence="8 11" id="KW-0812">Transmembrane</keyword>
<evidence type="ECO:0000256" key="3">
    <source>
        <dbReference type="ARBA" id="ARBA00022475"/>
    </source>
</evidence>
<evidence type="ECO:0000256" key="5">
    <source>
        <dbReference type="ARBA" id="ARBA00022597"/>
    </source>
</evidence>
<dbReference type="Gene3D" id="3.40.930.10">
    <property type="entry name" value="Mannitol-specific EII, Chain A"/>
    <property type="match status" value="1"/>
</dbReference>
<feature type="transmembrane region" description="Helical" evidence="11">
    <location>
        <begin position="128"/>
        <end position="157"/>
    </location>
</feature>
<organism evidence="15 16">
    <name type="scientific">Sporolactobacillus shoreicorticis</name>
    <dbReference type="NCBI Taxonomy" id="1923877"/>
    <lineage>
        <taxon>Bacteria</taxon>
        <taxon>Bacillati</taxon>
        <taxon>Bacillota</taxon>
        <taxon>Bacilli</taxon>
        <taxon>Bacillales</taxon>
        <taxon>Sporolactobacillaceae</taxon>
        <taxon>Sporolactobacillus</taxon>
    </lineage>
</organism>
<evidence type="ECO:0000259" key="13">
    <source>
        <dbReference type="PROSITE" id="PS51099"/>
    </source>
</evidence>
<dbReference type="InterPro" id="IPR013011">
    <property type="entry name" value="PTS_EIIB_2"/>
</dbReference>
<dbReference type="InterPro" id="IPR003353">
    <property type="entry name" value="PTS_IIB_fruc"/>
</dbReference>
<dbReference type="InterPro" id="IPR036095">
    <property type="entry name" value="PTS_EIIB-like_sf"/>
</dbReference>
<evidence type="ECO:0000259" key="14">
    <source>
        <dbReference type="PROSITE" id="PS51104"/>
    </source>
</evidence>
<dbReference type="NCBIfam" id="TIGR01427">
    <property type="entry name" value="PTS_IIC_fructo"/>
    <property type="match status" value="1"/>
</dbReference>
<evidence type="ECO:0000256" key="9">
    <source>
        <dbReference type="ARBA" id="ARBA00022989"/>
    </source>
</evidence>